<evidence type="ECO:0000256" key="2">
    <source>
        <dbReference type="ARBA" id="ARBA00022801"/>
    </source>
</evidence>
<keyword evidence="2" id="KW-0378">Hydrolase</keyword>
<proteinExistence type="predicted"/>
<protein>
    <recommendedName>
        <fullName evidence="1">phosphoinositide phospholipase C</fullName>
        <ecNumber evidence="1">3.1.4.11</ecNumber>
    </recommendedName>
</protein>
<dbReference type="Gene3D" id="2.60.40.150">
    <property type="entry name" value="C2 domain"/>
    <property type="match status" value="1"/>
</dbReference>
<dbReference type="Pfam" id="PF00387">
    <property type="entry name" value="PI-PLC-Y"/>
    <property type="match status" value="1"/>
</dbReference>
<dbReference type="GO" id="GO:0048015">
    <property type="term" value="P:phosphatidylinositol-mediated signaling"/>
    <property type="evidence" value="ECO:0007669"/>
    <property type="project" value="TreeGrafter"/>
</dbReference>
<dbReference type="SUPFAM" id="SSF51695">
    <property type="entry name" value="PLC-like phosphodiesterases"/>
    <property type="match status" value="1"/>
</dbReference>
<dbReference type="GO" id="GO:0004435">
    <property type="term" value="F:phosphatidylinositol-4,5-bisphosphate phospholipase C activity"/>
    <property type="evidence" value="ECO:0007669"/>
    <property type="project" value="UniProtKB-EC"/>
</dbReference>
<name>A0A0N5AFK6_9BILA</name>
<organism evidence="6 7">
    <name type="scientific">Syphacia muris</name>
    <dbReference type="NCBI Taxonomy" id="451379"/>
    <lineage>
        <taxon>Eukaryota</taxon>
        <taxon>Metazoa</taxon>
        <taxon>Ecdysozoa</taxon>
        <taxon>Nematoda</taxon>
        <taxon>Chromadorea</taxon>
        <taxon>Rhabditida</taxon>
        <taxon>Spirurina</taxon>
        <taxon>Oxyuridomorpha</taxon>
        <taxon>Oxyuroidea</taxon>
        <taxon>Oxyuridae</taxon>
        <taxon>Syphacia</taxon>
    </lineage>
</organism>
<dbReference type="PROSITE" id="PS50008">
    <property type="entry name" value="PIPLC_Y_DOMAIN"/>
    <property type="match status" value="1"/>
</dbReference>
<dbReference type="STRING" id="451379.A0A0N5AFK6"/>
<keyword evidence="4" id="KW-0443">Lipid metabolism</keyword>
<dbReference type="InterPro" id="IPR001711">
    <property type="entry name" value="PLipase_C_Pinositol-sp_Y"/>
</dbReference>
<evidence type="ECO:0000313" key="7">
    <source>
        <dbReference type="WBParaSite" id="SMUV_0000306401-mRNA-1"/>
    </source>
</evidence>
<dbReference type="GO" id="GO:0051209">
    <property type="term" value="P:release of sequestered calcium ion into cytosol"/>
    <property type="evidence" value="ECO:0007669"/>
    <property type="project" value="TreeGrafter"/>
</dbReference>
<evidence type="ECO:0000256" key="3">
    <source>
        <dbReference type="ARBA" id="ARBA00022963"/>
    </source>
</evidence>
<dbReference type="PANTHER" id="PTHR10336">
    <property type="entry name" value="PHOSPHOINOSITIDE-SPECIFIC PHOSPHOLIPASE C FAMILY PROTEIN"/>
    <property type="match status" value="1"/>
</dbReference>
<dbReference type="CDD" id="cd00275">
    <property type="entry name" value="C2_PLC_like"/>
    <property type="match status" value="1"/>
</dbReference>
<sequence length="199" mass="22714">MVGIQMMALNFQNIGLEMLMNTTLFDENGQCGYVLKPQALRDPAANINIFGETFHTMVLANRVEIRVISGQLISTLFVNKTSITTYVQVDFYGLPLEQMKDRYKTKTVANNGINPIYGSVKEPPFVFEKIRFPERSFLHIRLMTDRHEQVGHRLLPIHLLTNGYRHIILRNSLNKLAGPASIFVQIKVTYYTQASHKGT</sequence>
<dbReference type="SUPFAM" id="SSF49562">
    <property type="entry name" value="C2 domain (Calcium/lipid-binding domain, CaLB)"/>
    <property type="match status" value="1"/>
</dbReference>
<accession>A0A0N5AFK6</accession>
<dbReference type="WBParaSite" id="SMUV_0000306401-mRNA-1">
    <property type="protein sequence ID" value="SMUV_0000306401-mRNA-1"/>
    <property type="gene ID" value="SMUV_0000306401"/>
</dbReference>
<evidence type="ECO:0000313" key="6">
    <source>
        <dbReference type="Proteomes" id="UP000046393"/>
    </source>
</evidence>
<feature type="domain" description="PI-PLC Y-box" evidence="5">
    <location>
        <begin position="3"/>
        <end position="41"/>
    </location>
</feature>
<dbReference type="EC" id="3.1.4.11" evidence="1"/>
<reference evidence="7" key="1">
    <citation type="submission" date="2017-02" db="UniProtKB">
        <authorList>
            <consortium name="WormBaseParasite"/>
        </authorList>
    </citation>
    <scope>IDENTIFICATION</scope>
</reference>
<keyword evidence="3" id="KW-0442">Lipid degradation</keyword>
<dbReference type="Proteomes" id="UP000046393">
    <property type="component" value="Unplaced"/>
</dbReference>
<dbReference type="AlphaFoldDB" id="A0A0N5AFK6"/>
<dbReference type="InterPro" id="IPR035892">
    <property type="entry name" value="C2_domain_sf"/>
</dbReference>
<dbReference type="SMART" id="SM00239">
    <property type="entry name" value="C2"/>
    <property type="match status" value="1"/>
</dbReference>
<evidence type="ECO:0000256" key="1">
    <source>
        <dbReference type="ARBA" id="ARBA00012368"/>
    </source>
</evidence>
<dbReference type="GO" id="GO:0046488">
    <property type="term" value="P:phosphatidylinositol metabolic process"/>
    <property type="evidence" value="ECO:0007669"/>
    <property type="project" value="TreeGrafter"/>
</dbReference>
<evidence type="ECO:0000256" key="4">
    <source>
        <dbReference type="ARBA" id="ARBA00023098"/>
    </source>
</evidence>
<evidence type="ECO:0000259" key="5">
    <source>
        <dbReference type="PROSITE" id="PS50008"/>
    </source>
</evidence>
<dbReference type="InterPro" id="IPR001192">
    <property type="entry name" value="PI-PLC_fam"/>
</dbReference>
<dbReference type="PANTHER" id="PTHR10336:SF36">
    <property type="entry name" value="1-PHOSPHATIDYLINOSITOL 4,5-BISPHOSPHATE PHOSPHODIESTERASE BETA-4"/>
    <property type="match status" value="1"/>
</dbReference>
<dbReference type="InterPro" id="IPR000008">
    <property type="entry name" value="C2_dom"/>
</dbReference>
<dbReference type="InterPro" id="IPR017946">
    <property type="entry name" value="PLC-like_Pdiesterase_TIM-brl"/>
</dbReference>
<dbReference type="Gene3D" id="3.20.20.190">
    <property type="entry name" value="Phosphatidylinositol (PI) phosphodiesterase"/>
    <property type="match status" value="1"/>
</dbReference>
<dbReference type="GO" id="GO:0016042">
    <property type="term" value="P:lipid catabolic process"/>
    <property type="evidence" value="ECO:0007669"/>
    <property type="project" value="UniProtKB-KW"/>
</dbReference>
<keyword evidence="6" id="KW-1185">Reference proteome</keyword>